<dbReference type="Proteomes" id="UP000447434">
    <property type="component" value="Chromosome 5"/>
</dbReference>
<proteinExistence type="predicted"/>
<comment type="caution">
    <text evidence="1">The sequence shown here is derived from an EMBL/GenBank/DDBJ whole genome shotgun (WGS) entry which is preliminary data.</text>
</comment>
<reference evidence="2" key="1">
    <citation type="journal article" date="2020" name="Nat. Commun.">
        <title>Genome sequence of the cluster root forming white lupin.</title>
        <authorList>
            <person name="Hufnagel B."/>
            <person name="Marques A."/>
            <person name="Soriano A."/>
            <person name="Marques L."/>
            <person name="Divol F."/>
            <person name="Doumas P."/>
            <person name="Sallet E."/>
            <person name="Mancinotti D."/>
            <person name="Carrere S."/>
            <person name="Marande W."/>
            <person name="Arribat S."/>
            <person name="Keller J."/>
            <person name="Huneau C."/>
            <person name="Blein T."/>
            <person name="Aime D."/>
            <person name="Laguerre M."/>
            <person name="Taylor J."/>
            <person name="Schubert V."/>
            <person name="Nelson M."/>
            <person name="Geu-Flores F."/>
            <person name="Crespi M."/>
            <person name="Gallardo-Guerrero K."/>
            <person name="Delaux P.-M."/>
            <person name="Salse J."/>
            <person name="Berges H."/>
            <person name="Guyot R."/>
            <person name="Gouzy J."/>
            <person name="Peret B."/>
        </authorList>
    </citation>
    <scope>NUCLEOTIDE SEQUENCE [LARGE SCALE GENOMIC DNA]</scope>
    <source>
        <strain evidence="2">cv. Amiga</strain>
    </source>
</reference>
<dbReference type="EMBL" id="WOCE01000005">
    <property type="protein sequence ID" value="KAE9614407.1"/>
    <property type="molecule type" value="Genomic_DNA"/>
</dbReference>
<gene>
    <name evidence="1" type="ORF">Lalb_Chr05g0227691</name>
</gene>
<evidence type="ECO:0000313" key="1">
    <source>
        <dbReference type="EMBL" id="KAE9614407.1"/>
    </source>
</evidence>
<dbReference type="AlphaFoldDB" id="A0A6A4QLT0"/>
<sequence length="78" mass="9214">MECESMGDLVHVKNDFLHLVSTMKIMDMRHDFHAVFVDEQYDIPNLYIQPFHSQQNMITNLRMVLPKLRRVILGSVII</sequence>
<accession>A0A6A4QLT0</accession>
<keyword evidence="2" id="KW-1185">Reference proteome</keyword>
<name>A0A6A4QLT0_LUPAL</name>
<evidence type="ECO:0000313" key="2">
    <source>
        <dbReference type="Proteomes" id="UP000447434"/>
    </source>
</evidence>
<protein>
    <submittedName>
        <fullName evidence="1">Uncharacterized protein</fullName>
    </submittedName>
</protein>
<organism evidence="1 2">
    <name type="scientific">Lupinus albus</name>
    <name type="common">White lupine</name>
    <name type="synonym">Lupinus termis</name>
    <dbReference type="NCBI Taxonomy" id="3870"/>
    <lineage>
        <taxon>Eukaryota</taxon>
        <taxon>Viridiplantae</taxon>
        <taxon>Streptophyta</taxon>
        <taxon>Embryophyta</taxon>
        <taxon>Tracheophyta</taxon>
        <taxon>Spermatophyta</taxon>
        <taxon>Magnoliopsida</taxon>
        <taxon>eudicotyledons</taxon>
        <taxon>Gunneridae</taxon>
        <taxon>Pentapetalae</taxon>
        <taxon>rosids</taxon>
        <taxon>fabids</taxon>
        <taxon>Fabales</taxon>
        <taxon>Fabaceae</taxon>
        <taxon>Papilionoideae</taxon>
        <taxon>50 kb inversion clade</taxon>
        <taxon>genistoids sensu lato</taxon>
        <taxon>core genistoids</taxon>
        <taxon>Genisteae</taxon>
        <taxon>Lupinus</taxon>
    </lineage>
</organism>